<organism evidence="11 12">
    <name type="scientific">Sporosarcina luteola</name>
    <dbReference type="NCBI Taxonomy" id="582850"/>
    <lineage>
        <taxon>Bacteria</taxon>
        <taxon>Bacillati</taxon>
        <taxon>Bacillota</taxon>
        <taxon>Bacilli</taxon>
        <taxon>Bacillales</taxon>
        <taxon>Caryophanaceae</taxon>
        <taxon>Sporosarcina</taxon>
    </lineage>
</organism>
<feature type="site" description="Transition state stabilizer" evidence="9">
    <location>
        <position position="18"/>
    </location>
</feature>
<accession>A0A511Z904</accession>
<comment type="pathway">
    <text evidence="1 9">Amino-acid biosynthesis; L-arginine biosynthesis; N(2)-acetyl-L-ornithine from L-glutamate: step 2/4.</text>
</comment>
<evidence type="ECO:0000256" key="4">
    <source>
        <dbReference type="ARBA" id="ARBA00022679"/>
    </source>
</evidence>
<dbReference type="GO" id="GO:0003991">
    <property type="term" value="F:acetylglutamate kinase activity"/>
    <property type="evidence" value="ECO:0007669"/>
    <property type="project" value="UniProtKB-UniRule"/>
</dbReference>
<dbReference type="OrthoDB" id="9803155at2"/>
<comment type="catalytic activity">
    <reaction evidence="8 9">
        <text>N-acetyl-L-glutamate + ATP = N-acetyl-L-glutamyl 5-phosphate + ADP</text>
        <dbReference type="Rhea" id="RHEA:14629"/>
        <dbReference type="ChEBI" id="CHEBI:30616"/>
        <dbReference type="ChEBI" id="CHEBI:44337"/>
        <dbReference type="ChEBI" id="CHEBI:57936"/>
        <dbReference type="ChEBI" id="CHEBI:456216"/>
        <dbReference type="EC" id="2.7.2.8"/>
    </reaction>
</comment>
<evidence type="ECO:0000259" key="10">
    <source>
        <dbReference type="Pfam" id="PF00696"/>
    </source>
</evidence>
<dbReference type="RefSeq" id="WP_147058313.1">
    <property type="nucleotide sequence ID" value="NZ_BJYL01000029.1"/>
</dbReference>
<dbReference type="PANTHER" id="PTHR23342:SF0">
    <property type="entry name" value="N-ACETYLGLUTAMATE SYNTHASE, MITOCHONDRIAL"/>
    <property type="match status" value="1"/>
</dbReference>
<dbReference type="PIRSF" id="PIRSF000728">
    <property type="entry name" value="NAGK"/>
    <property type="match status" value="1"/>
</dbReference>
<reference evidence="11 12" key="1">
    <citation type="submission" date="2019-07" db="EMBL/GenBank/DDBJ databases">
        <title>Whole genome shotgun sequence of Sporosarcina luteola NBRC 105378.</title>
        <authorList>
            <person name="Hosoyama A."/>
            <person name="Uohara A."/>
            <person name="Ohji S."/>
            <person name="Ichikawa N."/>
        </authorList>
    </citation>
    <scope>NUCLEOTIDE SEQUENCE [LARGE SCALE GENOMIC DNA]</scope>
    <source>
        <strain evidence="11 12">NBRC 105378</strain>
    </source>
</reference>
<protein>
    <recommendedName>
        <fullName evidence="9">Acetylglutamate kinase</fullName>
        <ecNumber evidence="9">2.7.2.8</ecNumber>
    </recommendedName>
    <alternativeName>
        <fullName evidence="9">N-acetyl-L-glutamate 5-phosphotransferase</fullName>
    </alternativeName>
    <alternativeName>
        <fullName evidence="9">NAG kinase</fullName>
        <shortName evidence="9">NAGK</shortName>
    </alternativeName>
</protein>
<keyword evidence="9" id="KW-0963">Cytoplasm</keyword>
<dbReference type="EC" id="2.7.2.8" evidence="9"/>
<dbReference type="NCBIfam" id="TIGR00761">
    <property type="entry name" value="argB"/>
    <property type="match status" value="1"/>
</dbReference>
<evidence type="ECO:0000256" key="8">
    <source>
        <dbReference type="ARBA" id="ARBA00048141"/>
    </source>
</evidence>
<evidence type="ECO:0000313" key="12">
    <source>
        <dbReference type="Proteomes" id="UP000321901"/>
    </source>
</evidence>
<dbReference type="GO" id="GO:0005524">
    <property type="term" value="F:ATP binding"/>
    <property type="evidence" value="ECO:0007669"/>
    <property type="project" value="UniProtKB-UniRule"/>
</dbReference>
<comment type="similarity">
    <text evidence="9">Belongs to the acetylglutamate kinase family. ArgB subfamily.</text>
</comment>
<dbReference type="InterPro" id="IPR004662">
    <property type="entry name" value="AcgluKinase_fam"/>
</dbReference>
<dbReference type="InterPro" id="IPR001057">
    <property type="entry name" value="Glu/AcGlu_kinase"/>
</dbReference>
<dbReference type="GO" id="GO:0005737">
    <property type="term" value="C:cytoplasm"/>
    <property type="evidence" value="ECO:0007669"/>
    <property type="project" value="UniProtKB-SubCell"/>
</dbReference>
<evidence type="ECO:0000313" key="11">
    <source>
        <dbReference type="EMBL" id="GEN83928.1"/>
    </source>
</evidence>
<dbReference type="Pfam" id="PF00696">
    <property type="entry name" value="AA_kinase"/>
    <property type="match status" value="1"/>
</dbReference>
<comment type="function">
    <text evidence="9">Catalyzes the ATP-dependent phosphorylation of N-acetyl-L-glutamate.</text>
</comment>
<dbReference type="UniPathway" id="UPA00068">
    <property type="reaction ID" value="UER00107"/>
</dbReference>
<keyword evidence="7 9" id="KW-0067">ATP-binding</keyword>
<comment type="caution">
    <text evidence="11">The sequence shown here is derived from an EMBL/GenBank/DDBJ whole genome shotgun (WGS) entry which is preliminary data.</text>
</comment>
<evidence type="ECO:0000256" key="5">
    <source>
        <dbReference type="ARBA" id="ARBA00022741"/>
    </source>
</evidence>
<feature type="binding site" evidence="9">
    <location>
        <position position="73"/>
    </location>
    <ligand>
        <name>substrate</name>
    </ligand>
</feature>
<evidence type="ECO:0000256" key="3">
    <source>
        <dbReference type="ARBA" id="ARBA00022605"/>
    </source>
</evidence>
<dbReference type="Proteomes" id="UP000321901">
    <property type="component" value="Unassembled WGS sequence"/>
</dbReference>
<dbReference type="InterPro" id="IPR036393">
    <property type="entry name" value="AceGlu_kinase-like_sf"/>
</dbReference>
<dbReference type="EMBL" id="BJYL01000029">
    <property type="protein sequence ID" value="GEN83928.1"/>
    <property type="molecule type" value="Genomic_DNA"/>
</dbReference>
<dbReference type="Gene3D" id="3.40.1160.10">
    <property type="entry name" value="Acetylglutamate kinase-like"/>
    <property type="match status" value="1"/>
</dbReference>
<evidence type="ECO:0000256" key="6">
    <source>
        <dbReference type="ARBA" id="ARBA00022777"/>
    </source>
</evidence>
<proteinExistence type="inferred from homology"/>
<dbReference type="PANTHER" id="PTHR23342">
    <property type="entry name" value="N-ACETYLGLUTAMATE SYNTHASE"/>
    <property type="match status" value="1"/>
</dbReference>
<evidence type="ECO:0000256" key="1">
    <source>
        <dbReference type="ARBA" id="ARBA00004828"/>
    </source>
</evidence>
<feature type="domain" description="Aspartate/glutamate/uridylate kinase" evidence="10">
    <location>
        <begin position="13"/>
        <end position="244"/>
    </location>
</feature>
<gene>
    <name evidence="9 11" type="primary">argB</name>
    <name evidence="11" type="ORF">SLU01_22400</name>
</gene>
<evidence type="ECO:0000256" key="2">
    <source>
        <dbReference type="ARBA" id="ARBA00022571"/>
    </source>
</evidence>
<sequence length="259" mass="27971">MITSKSMHHTERKRVVIKLGGSTLERLSEGFFTRFNELRNEGYEVVIVHGGGPFINEALKETGIESKIDHGIRVTCEKSIEIVKQVLIGNVNTSLVHQLNRNAVEAIGLNGFDGKLLECSMLDEKRYGFVGNIHAVNQTMIEKLLVAEMVPVISCIGSTNDGFALNINADTVASAIAFAIGAESLLLVTDTPGIKIENQIKQSATPGQIAKWIENGDIYGGMIPKVNAAVACLDAGVATVQVVDQYLTGTMIAFEEVLN</sequence>
<keyword evidence="4 9" id="KW-0808">Transferase</keyword>
<feature type="binding site" evidence="9">
    <location>
        <position position="166"/>
    </location>
    <ligand>
        <name>substrate</name>
    </ligand>
</feature>
<feature type="site" description="Transition state stabilizer" evidence="9">
    <location>
        <position position="225"/>
    </location>
</feature>
<dbReference type="InterPro" id="IPR037528">
    <property type="entry name" value="ArgB"/>
</dbReference>
<keyword evidence="2 9" id="KW-0055">Arginine biosynthesis</keyword>
<dbReference type="CDD" id="cd04238">
    <property type="entry name" value="AAK_NAGK-like"/>
    <property type="match status" value="1"/>
</dbReference>
<feature type="binding site" evidence="9">
    <location>
        <begin position="51"/>
        <end position="52"/>
    </location>
    <ligand>
        <name>substrate</name>
    </ligand>
</feature>
<evidence type="ECO:0000256" key="9">
    <source>
        <dbReference type="HAMAP-Rule" id="MF_00082"/>
    </source>
</evidence>
<keyword evidence="6 9" id="KW-0418">Kinase</keyword>
<dbReference type="InterPro" id="IPR001048">
    <property type="entry name" value="Asp/Glu/Uridylate_kinase"/>
</dbReference>
<dbReference type="PRINTS" id="PR00474">
    <property type="entry name" value="GLU5KINASE"/>
</dbReference>
<dbReference type="AlphaFoldDB" id="A0A511Z904"/>
<dbReference type="SUPFAM" id="SSF53633">
    <property type="entry name" value="Carbamate kinase-like"/>
    <property type="match status" value="1"/>
</dbReference>
<keyword evidence="12" id="KW-1185">Reference proteome</keyword>
<comment type="subcellular location">
    <subcellularLocation>
        <location evidence="9">Cytoplasm</location>
    </subcellularLocation>
</comment>
<keyword evidence="5 9" id="KW-0547">Nucleotide-binding</keyword>
<evidence type="ECO:0000256" key="7">
    <source>
        <dbReference type="ARBA" id="ARBA00022840"/>
    </source>
</evidence>
<keyword evidence="3 9" id="KW-0028">Amino-acid biosynthesis</keyword>
<name>A0A511Z904_9BACL</name>
<dbReference type="GO" id="GO:0042450">
    <property type="term" value="P:L-arginine biosynthetic process via ornithine"/>
    <property type="evidence" value="ECO:0007669"/>
    <property type="project" value="UniProtKB-UniRule"/>
</dbReference>
<dbReference type="HAMAP" id="MF_00082">
    <property type="entry name" value="ArgB"/>
    <property type="match status" value="1"/>
</dbReference>